<evidence type="ECO:0000313" key="11">
    <source>
        <dbReference type="Proteomes" id="UP000000768"/>
    </source>
</evidence>
<gene>
    <name evidence="10" type="ORF">SORBI_3007G005200</name>
</gene>
<organism evidence="10 11">
    <name type="scientific">Sorghum bicolor</name>
    <name type="common">Sorghum</name>
    <name type="synonym">Sorghum vulgare</name>
    <dbReference type="NCBI Taxonomy" id="4558"/>
    <lineage>
        <taxon>Eukaryota</taxon>
        <taxon>Viridiplantae</taxon>
        <taxon>Streptophyta</taxon>
        <taxon>Embryophyta</taxon>
        <taxon>Tracheophyta</taxon>
        <taxon>Spermatophyta</taxon>
        <taxon>Magnoliopsida</taxon>
        <taxon>Liliopsida</taxon>
        <taxon>Poales</taxon>
        <taxon>Poaceae</taxon>
        <taxon>PACMAD clade</taxon>
        <taxon>Panicoideae</taxon>
        <taxon>Andropogonodae</taxon>
        <taxon>Andropogoneae</taxon>
        <taxon>Sorghinae</taxon>
        <taxon>Sorghum</taxon>
    </lineage>
</organism>
<keyword evidence="2" id="KW-0479">Metal-binding</keyword>
<evidence type="ECO:0000259" key="9">
    <source>
        <dbReference type="PROSITE" id="PS51186"/>
    </source>
</evidence>
<dbReference type="SMART" id="SM00249">
    <property type="entry name" value="PHD"/>
    <property type="match status" value="2"/>
</dbReference>
<dbReference type="GO" id="GO:0016747">
    <property type="term" value="F:acyltransferase activity, transferring groups other than amino-acyl groups"/>
    <property type="evidence" value="ECO:0007669"/>
    <property type="project" value="InterPro"/>
</dbReference>
<dbReference type="Pfam" id="PF00628">
    <property type="entry name" value="PHD"/>
    <property type="match status" value="1"/>
</dbReference>
<dbReference type="GO" id="GO:0005634">
    <property type="term" value="C:nucleus"/>
    <property type="evidence" value="ECO:0007669"/>
    <property type="project" value="UniProtKB-SubCell"/>
</dbReference>
<evidence type="ECO:0000256" key="4">
    <source>
        <dbReference type="ARBA" id="ARBA00022833"/>
    </source>
</evidence>
<reference evidence="11" key="2">
    <citation type="journal article" date="2018" name="Plant J.">
        <title>The Sorghum bicolor reference genome: improved assembly, gene annotations, a transcriptome atlas, and signatures of genome organization.</title>
        <authorList>
            <person name="McCormick R.F."/>
            <person name="Truong S.K."/>
            <person name="Sreedasyam A."/>
            <person name="Jenkins J."/>
            <person name="Shu S."/>
            <person name="Sims D."/>
            <person name="Kennedy M."/>
            <person name="Amirebrahimi M."/>
            <person name="Weers B.D."/>
            <person name="McKinley B."/>
            <person name="Mattison A."/>
            <person name="Morishige D.T."/>
            <person name="Grimwood J."/>
            <person name="Schmutz J."/>
            <person name="Mullet J.E."/>
        </authorList>
    </citation>
    <scope>NUCLEOTIDE SEQUENCE [LARGE SCALE GENOMIC DNA]</scope>
    <source>
        <strain evidence="11">cv. BTx623</strain>
    </source>
</reference>
<keyword evidence="5" id="KW-0539">Nucleus</keyword>
<dbReference type="Pfam" id="PF23209">
    <property type="entry name" value="IDM1_C"/>
    <property type="match status" value="1"/>
</dbReference>
<feature type="compositionally biased region" description="Polar residues" evidence="7">
    <location>
        <begin position="378"/>
        <end position="396"/>
    </location>
</feature>
<dbReference type="Gene3D" id="3.30.40.10">
    <property type="entry name" value="Zinc/RING finger domain, C3HC4 (zinc finger)"/>
    <property type="match status" value="1"/>
</dbReference>
<proteinExistence type="predicted"/>
<evidence type="ECO:0000259" key="8">
    <source>
        <dbReference type="PROSITE" id="PS50016"/>
    </source>
</evidence>
<protein>
    <recommendedName>
        <fullName evidence="12">PHD-type domain-containing protein</fullName>
    </recommendedName>
</protein>
<dbReference type="InterPro" id="IPR000182">
    <property type="entry name" value="GNAT_dom"/>
</dbReference>
<dbReference type="Gramene" id="KXG24184">
    <property type="protein sequence ID" value="KXG24184"/>
    <property type="gene ID" value="SORBI_3007G005200"/>
</dbReference>
<dbReference type="InterPro" id="IPR019787">
    <property type="entry name" value="Znf_PHD-finger"/>
</dbReference>
<dbReference type="PROSITE" id="PS51186">
    <property type="entry name" value="GNAT"/>
    <property type="match status" value="1"/>
</dbReference>
<keyword evidence="11" id="KW-1185">Reference proteome</keyword>
<dbReference type="eggNOG" id="ENOG502QTVY">
    <property type="taxonomic scope" value="Eukaryota"/>
</dbReference>
<reference evidence="10 11" key="1">
    <citation type="journal article" date="2009" name="Nature">
        <title>The Sorghum bicolor genome and the diversification of grasses.</title>
        <authorList>
            <person name="Paterson A.H."/>
            <person name="Bowers J.E."/>
            <person name="Bruggmann R."/>
            <person name="Dubchak I."/>
            <person name="Grimwood J."/>
            <person name="Gundlach H."/>
            <person name="Haberer G."/>
            <person name="Hellsten U."/>
            <person name="Mitros T."/>
            <person name="Poliakov A."/>
            <person name="Schmutz J."/>
            <person name="Spannagl M."/>
            <person name="Tang H."/>
            <person name="Wang X."/>
            <person name="Wicker T."/>
            <person name="Bharti A.K."/>
            <person name="Chapman J."/>
            <person name="Feltus F.A."/>
            <person name="Gowik U."/>
            <person name="Grigoriev I.V."/>
            <person name="Lyons E."/>
            <person name="Maher C.A."/>
            <person name="Martis M."/>
            <person name="Narechania A."/>
            <person name="Otillar R.P."/>
            <person name="Penning B.W."/>
            <person name="Salamov A.A."/>
            <person name="Wang Y."/>
            <person name="Zhang L."/>
            <person name="Carpita N.C."/>
            <person name="Freeling M."/>
            <person name="Gingle A.R."/>
            <person name="Hash C.T."/>
            <person name="Keller B."/>
            <person name="Klein P."/>
            <person name="Kresovich S."/>
            <person name="McCann M.C."/>
            <person name="Ming R."/>
            <person name="Peterson D.G."/>
            <person name="Mehboob-ur-Rahman"/>
            <person name="Ware D."/>
            <person name="Westhoff P."/>
            <person name="Mayer K.F."/>
            <person name="Messing J."/>
            <person name="Rokhsar D.S."/>
        </authorList>
    </citation>
    <scope>NUCLEOTIDE SEQUENCE [LARGE SCALE GENOMIC DNA]</scope>
    <source>
        <strain evidence="11">cv. BTx623</strain>
    </source>
</reference>
<sequence>MAASDGGEAEALKEQDAASRLEAAAVAEHVLGLPDHGDCSAAPAPAVVHGCRNGMPGSPEHGVAAQEAFFRSEANPAPKSTARQQLGGAGDCYYYRKRRDPKCRAARSSKAVVSSKRSSSRDLSDQLEAHARRLLMDAGWRIRPRIRKDRPRVAYYFTAPQREAVLASLSQAWRLCGQRLRSAAGGLELGQCPAEWSDVDQFWKDLVDAMDSVGNMAVDGSATLLRRWQLLDPFVAVVFIDKRITALQKQKRIRAVDSSTCFVDCYGDDRPSTDKPTTTSPCSGHQHMMTIDIEDSGQAENHIQLNAKPAHSYSGANLDNTLVKRVRKKSRWLYDFESTGLNGLYAQSFMQPFVPLSESGSCLVGNGTLKKHVKSRNESMPSESNGCSVAKSTVTESDAKKDASAKKQQCRSRKQSLARGLSEHVVTVSNVSNVVVKSCEKHNATMVECSTSLEAQSHKEPTIASKSKIFEKQAKKRPFEMHFNDDDLLIAAIVKKRDISSCRKNELRLVSSKAKFRKLKSSKKDSRLLIRKGGTDVLDGRQIVLARKTVLCWLIATGFVTLKDIVQYRNPENNEVLKDGWVTWDGILCSCCSKTLSISDFKAHAMISLPRSSLNLCLQSGKSFTLCQIEAWNAEYMDRRSNACRRKVEAADGNDDTCGFCGDGGELLCCDNCPSTYHQSCLSVKELPDDSWYCHNCICRICGCPVTEKEISSFSAIIKCLQCGAAHHDTCVEMGATAFEEMDSDEWFCGTHCKEIYLGLHGCVGVESSLGDGLSWTILRCNSGGQKMHSVQKIAHAIECNSKLAVALTLMEECFAQMVDTRTGINMIPHVLYNQGSKYARLNYQGFYTVILEKGEEILCAASIRVHGMKAAELPFIATCREHRRKGMCRRLINTIEEMLKSFHVKMLVLSAIPELVSTWVSGFGFKPIEEYERKQLDTINLMLFPGTSLLIKSLEDGTLTEKSGAGNDTYDVLGLPDDYCVPNGNDNEHFEEVGSDFIESHKEKLAAENANLQNGIILPS</sequence>
<accession>A0A1B6PES5</accession>
<dbReference type="STRING" id="4558.A0A1B6PES5"/>
<dbReference type="Gene3D" id="3.40.630.30">
    <property type="match status" value="1"/>
</dbReference>
<dbReference type="InterPro" id="IPR016181">
    <property type="entry name" value="Acyl_CoA_acyltransferase"/>
</dbReference>
<dbReference type="CDD" id="cd04301">
    <property type="entry name" value="NAT_SF"/>
    <property type="match status" value="1"/>
</dbReference>
<evidence type="ECO:0008006" key="12">
    <source>
        <dbReference type="Google" id="ProtNLM"/>
    </source>
</evidence>
<comment type="subcellular location">
    <subcellularLocation>
        <location evidence="1">Nucleus</location>
    </subcellularLocation>
</comment>
<evidence type="ECO:0000256" key="1">
    <source>
        <dbReference type="ARBA" id="ARBA00004123"/>
    </source>
</evidence>
<dbReference type="InParanoid" id="A0A1B6PES5"/>
<feature type="domain" description="PHD-type" evidence="8">
    <location>
        <begin position="655"/>
        <end position="700"/>
    </location>
</feature>
<evidence type="ECO:0000256" key="7">
    <source>
        <dbReference type="SAM" id="MobiDB-lite"/>
    </source>
</evidence>
<dbReference type="SUPFAM" id="SSF55729">
    <property type="entry name" value="Acyl-CoA N-acyltransferases (Nat)"/>
    <property type="match status" value="1"/>
</dbReference>
<dbReference type="SUPFAM" id="SSF57903">
    <property type="entry name" value="FYVE/PHD zinc finger"/>
    <property type="match status" value="1"/>
</dbReference>
<dbReference type="AlphaFoldDB" id="A0A1B6PES5"/>
<feature type="domain" description="N-acetyltransferase" evidence="9">
    <location>
        <begin position="806"/>
        <end position="948"/>
    </location>
</feature>
<dbReference type="InterPro" id="IPR013083">
    <property type="entry name" value="Znf_RING/FYVE/PHD"/>
</dbReference>
<keyword evidence="3 6" id="KW-0863">Zinc-finger</keyword>
<dbReference type="InterPro" id="IPR001965">
    <property type="entry name" value="Znf_PHD"/>
</dbReference>
<evidence type="ECO:0000313" key="10">
    <source>
        <dbReference type="EMBL" id="KXG24184.1"/>
    </source>
</evidence>
<name>A0A1B6PES5_SORBI</name>
<dbReference type="PANTHER" id="PTHR46508">
    <property type="entry name" value="PHD FINGER FAMILY PROTEIN"/>
    <property type="match status" value="1"/>
</dbReference>
<dbReference type="CDD" id="cd15532">
    <property type="entry name" value="PHD2_CHD_II"/>
    <property type="match status" value="1"/>
</dbReference>
<dbReference type="InterPro" id="IPR011011">
    <property type="entry name" value="Znf_FYVE_PHD"/>
</dbReference>
<evidence type="ECO:0000256" key="3">
    <source>
        <dbReference type="ARBA" id="ARBA00022771"/>
    </source>
</evidence>
<keyword evidence="4" id="KW-0862">Zinc</keyword>
<evidence type="ECO:0000256" key="2">
    <source>
        <dbReference type="ARBA" id="ARBA00022723"/>
    </source>
</evidence>
<dbReference type="EMBL" id="CM000766">
    <property type="protein sequence ID" value="KXG24184.1"/>
    <property type="molecule type" value="Genomic_DNA"/>
</dbReference>
<dbReference type="Pfam" id="PF16135">
    <property type="entry name" value="TDBD"/>
    <property type="match status" value="1"/>
</dbReference>
<evidence type="ECO:0000256" key="5">
    <source>
        <dbReference type="ARBA" id="ARBA00023242"/>
    </source>
</evidence>
<evidence type="ECO:0000256" key="6">
    <source>
        <dbReference type="PROSITE-ProRule" id="PRU00146"/>
    </source>
</evidence>
<dbReference type="PROSITE" id="PS50016">
    <property type="entry name" value="ZF_PHD_2"/>
    <property type="match status" value="1"/>
</dbReference>
<feature type="region of interest" description="Disordered" evidence="7">
    <location>
        <begin position="374"/>
        <end position="411"/>
    </location>
</feature>
<dbReference type="InterPro" id="IPR032308">
    <property type="entry name" value="TDBD"/>
</dbReference>
<dbReference type="Proteomes" id="UP000000768">
    <property type="component" value="Chromosome 7"/>
</dbReference>
<dbReference type="PANTHER" id="PTHR46508:SF2">
    <property type="entry name" value="INCREASED DNA METHYLATION 1"/>
    <property type="match status" value="1"/>
</dbReference>
<dbReference type="OMA" id="KAECNTR"/>
<dbReference type="GO" id="GO:0008270">
    <property type="term" value="F:zinc ion binding"/>
    <property type="evidence" value="ECO:0007669"/>
    <property type="project" value="UniProtKB-KW"/>
</dbReference>
<dbReference type="InterPro" id="IPR056511">
    <property type="entry name" value="IDM1_C"/>
</dbReference>